<keyword evidence="2" id="KW-1185">Reference proteome</keyword>
<evidence type="ECO:0000313" key="2">
    <source>
        <dbReference type="Proteomes" id="UP001050975"/>
    </source>
</evidence>
<dbReference type="Proteomes" id="UP001050975">
    <property type="component" value="Unassembled WGS sequence"/>
</dbReference>
<name>A0AAV3XL67_9CYAN</name>
<reference evidence="1" key="1">
    <citation type="submission" date="2019-10" db="EMBL/GenBank/DDBJ databases">
        <title>Draft genome sequece of Microseira wollei NIES-4236.</title>
        <authorList>
            <person name="Yamaguchi H."/>
            <person name="Suzuki S."/>
            <person name="Kawachi M."/>
        </authorList>
    </citation>
    <scope>NUCLEOTIDE SEQUENCE</scope>
    <source>
        <strain evidence="1">NIES-4236</strain>
    </source>
</reference>
<evidence type="ECO:0000313" key="1">
    <source>
        <dbReference type="EMBL" id="GET41531.1"/>
    </source>
</evidence>
<organism evidence="1 2">
    <name type="scientific">Microseira wollei NIES-4236</name>
    <dbReference type="NCBI Taxonomy" id="2530354"/>
    <lineage>
        <taxon>Bacteria</taxon>
        <taxon>Bacillati</taxon>
        <taxon>Cyanobacteriota</taxon>
        <taxon>Cyanophyceae</taxon>
        <taxon>Oscillatoriophycideae</taxon>
        <taxon>Aerosakkonematales</taxon>
        <taxon>Aerosakkonemataceae</taxon>
        <taxon>Microseira</taxon>
    </lineage>
</organism>
<dbReference type="AlphaFoldDB" id="A0AAV3XL67"/>
<dbReference type="EMBL" id="BLAY01000125">
    <property type="protein sequence ID" value="GET41531.1"/>
    <property type="molecule type" value="Genomic_DNA"/>
</dbReference>
<evidence type="ECO:0008006" key="3">
    <source>
        <dbReference type="Google" id="ProtNLM"/>
    </source>
</evidence>
<accession>A0AAV3XL67</accession>
<gene>
    <name evidence="1" type="ORF">MiSe_63430</name>
</gene>
<proteinExistence type="predicted"/>
<comment type="caution">
    <text evidence="1">The sequence shown here is derived from an EMBL/GenBank/DDBJ whole genome shotgun (WGS) entry which is preliminary data.</text>
</comment>
<protein>
    <recommendedName>
        <fullName evidence="3">DUF4365 domain-containing protein</fullName>
    </recommendedName>
</protein>
<sequence>MVMSYQSDTRWDLEVYNRDGKRVLVVQLKSKLNASVEWAVEFRRNILAHGIFPTAPYFLMVFPDRFYLWIDSDGGNDQSKPNYVIDARPIVGPYLEKAGIPADRNISVESLEIIFGTWLSRIIYSEKLPDQTDESQQWLIDSGLYAAIAGGSLKYEAVA</sequence>